<dbReference type="PANTHER" id="PTHR37316">
    <property type="entry name" value="TEICHOIC ACID GLYCEROL-PHOSPHATE PRIMASE"/>
    <property type="match status" value="1"/>
</dbReference>
<evidence type="ECO:0000313" key="7">
    <source>
        <dbReference type="EMBL" id="KIP51387.1"/>
    </source>
</evidence>
<dbReference type="SUPFAM" id="SSF53756">
    <property type="entry name" value="UDP-Glycosyltransferase/glycogen phosphorylase"/>
    <property type="match status" value="1"/>
</dbReference>
<dbReference type="GO" id="GO:0019350">
    <property type="term" value="P:teichoic acid biosynthetic process"/>
    <property type="evidence" value="ECO:0007669"/>
    <property type="project" value="UniProtKB-KW"/>
</dbReference>
<evidence type="ECO:0000256" key="3">
    <source>
        <dbReference type="ARBA" id="ARBA00022475"/>
    </source>
</evidence>
<keyword evidence="6" id="KW-0472">Membrane</keyword>
<dbReference type="Proteomes" id="UP000032120">
    <property type="component" value="Unassembled WGS sequence"/>
</dbReference>
<evidence type="ECO:0000256" key="2">
    <source>
        <dbReference type="ARBA" id="ARBA00010488"/>
    </source>
</evidence>
<keyword evidence="8" id="KW-1185">Reference proteome</keyword>
<dbReference type="InterPro" id="IPR043148">
    <property type="entry name" value="TagF_C"/>
</dbReference>
<organism evidence="7 8">
    <name type="scientific">Leucobacter komagatae</name>
    <dbReference type="NCBI Taxonomy" id="55969"/>
    <lineage>
        <taxon>Bacteria</taxon>
        <taxon>Bacillati</taxon>
        <taxon>Actinomycetota</taxon>
        <taxon>Actinomycetes</taxon>
        <taxon>Micrococcales</taxon>
        <taxon>Microbacteriaceae</taxon>
        <taxon>Leucobacter</taxon>
    </lineage>
</organism>
<evidence type="ECO:0000256" key="1">
    <source>
        <dbReference type="ARBA" id="ARBA00004202"/>
    </source>
</evidence>
<keyword evidence="5" id="KW-0777">Teichoic acid biosynthesis</keyword>
<gene>
    <name evidence="7" type="ORF">SD72_15795</name>
</gene>
<comment type="subcellular location">
    <subcellularLocation>
        <location evidence="1">Cell membrane</location>
        <topology evidence="1">Peripheral membrane protein</topology>
    </subcellularLocation>
</comment>
<evidence type="ECO:0000256" key="4">
    <source>
        <dbReference type="ARBA" id="ARBA00022679"/>
    </source>
</evidence>
<dbReference type="GO" id="GO:0005886">
    <property type="term" value="C:plasma membrane"/>
    <property type="evidence" value="ECO:0007669"/>
    <property type="project" value="UniProtKB-SubCell"/>
</dbReference>
<dbReference type="PANTHER" id="PTHR37316:SF3">
    <property type="entry name" value="TEICHOIC ACID GLYCEROL-PHOSPHATE TRANSFERASE"/>
    <property type="match status" value="1"/>
</dbReference>
<keyword evidence="4" id="KW-0808">Transferase</keyword>
<proteinExistence type="inferred from homology"/>
<accession>A0A0D0IJZ3</accession>
<evidence type="ECO:0000313" key="8">
    <source>
        <dbReference type="Proteomes" id="UP000032120"/>
    </source>
</evidence>
<comment type="similarity">
    <text evidence="2">Belongs to the CDP-glycerol glycerophosphotransferase family.</text>
</comment>
<evidence type="ECO:0000256" key="5">
    <source>
        <dbReference type="ARBA" id="ARBA00022944"/>
    </source>
</evidence>
<dbReference type="Pfam" id="PF04464">
    <property type="entry name" value="Glyphos_transf"/>
    <property type="match status" value="1"/>
</dbReference>
<dbReference type="Gene3D" id="3.40.50.12580">
    <property type="match status" value="1"/>
</dbReference>
<dbReference type="InterPro" id="IPR043149">
    <property type="entry name" value="TagF_N"/>
</dbReference>
<dbReference type="EMBL" id="JXSQ01000041">
    <property type="protein sequence ID" value="KIP51387.1"/>
    <property type="molecule type" value="Genomic_DNA"/>
</dbReference>
<dbReference type="InterPro" id="IPR051612">
    <property type="entry name" value="Teichoic_Acid_Biosynth"/>
</dbReference>
<evidence type="ECO:0000256" key="6">
    <source>
        <dbReference type="ARBA" id="ARBA00023136"/>
    </source>
</evidence>
<keyword evidence="3" id="KW-1003">Cell membrane</keyword>
<name>A0A0D0IJZ3_9MICO</name>
<dbReference type="InterPro" id="IPR007554">
    <property type="entry name" value="Glycerophosphate_synth"/>
</dbReference>
<evidence type="ECO:0008006" key="9">
    <source>
        <dbReference type="Google" id="ProtNLM"/>
    </source>
</evidence>
<dbReference type="GO" id="GO:0047355">
    <property type="term" value="F:CDP-glycerol glycerophosphotransferase activity"/>
    <property type="evidence" value="ECO:0007669"/>
    <property type="project" value="InterPro"/>
</dbReference>
<dbReference type="Gene3D" id="3.40.50.11820">
    <property type="match status" value="1"/>
</dbReference>
<comment type="caution">
    <text evidence="7">The sequence shown here is derived from an EMBL/GenBank/DDBJ whole genome shotgun (WGS) entry which is preliminary data.</text>
</comment>
<reference evidence="7 8" key="1">
    <citation type="submission" date="2015-01" db="EMBL/GenBank/DDBJ databases">
        <title>Draft genome sequence of Leucobacter komagatae strain VKM ST2845.</title>
        <authorList>
            <person name="Karlyshev A.V."/>
            <person name="Kudryashova E.B."/>
        </authorList>
    </citation>
    <scope>NUCLEOTIDE SEQUENCE [LARGE SCALE GENOMIC DNA]</scope>
    <source>
        <strain evidence="7 8">VKM ST2845</strain>
    </source>
</reference>
<sequence length="332" mass="37176">MISEGLVDEVVWAVQSLDQDPGGGGRVVPLHSAEFIEILHRAKYLLNSAHFPHYFRKRPGQVYIQTWHGTPLKKIANDVPATSLSNQYRDLMSREVESWDLLLAQSPQAGALLARAFEYEGPLLQTGYPRNDVFFNAEQMQKLRDEFRAEYGIQDHQKVVLYAPTWRDNAGSGIAGAGYEEINLPQILDALGGQSRVLLRGHSNTRSFDRTVADDRILDVSGLSNLAQLIAASDLLITDYSSMFFDYMLTGKQIVAFVPDLETYVSTTRGTYFDYEQTFPGPIARTNLELVQILTHRISSAANPAEIVEDVCSSEHGDATERTLDWLRGYVS</sequence>
<dbReference type="AlphaFoldDB" id="A0A0D0IJZ3"/>
<protein>
    <recommendedName>
        <fullName evidence="9">CDP-glycerol glycerophosphotransferase</fullName>
    </recommendedName>
</protein>